<dbReference type="AlphaFoldDB" id="A0A226EKT8"/>
<accession>A0A226EKT8</accession>
<dbReference type="EMBL" id="LNIX01000003">
    <property type="protein sequence ID" value="OXA58069.1"/>
    <property type="molecule type" value="Genomic_DNA"/>
</dbReference>
<reference evidence="1 2" key="1">
    <citation type="submission" date="2015-12" db="EMBL/GenBank/DDBJ databases">
        <title>The genome of Folsomia candida.</title>
        <authorList>
            <person name="Faddeeva A."/>
            <person name="Derks M.F."/>
            <person name="Anvar Y."/>
            <person name="Smit S."/>
            <person name="Van Straalen N."/>
            <person name="Roelofs D."/>
        </authorList>
    </citation>
    <scope>NUCLEOTIDE SEQUENCE [LARGE SCALE GENOMIC DNA]</scope>
    <source>
        <strain evidence="1 2">VU population</strain>
        <tissue evidence="1">Whole body</tissue>
    </source>
</reference>
<sequence length="467" mass="54305">MDIEPGVLLCHEFDLLSSIEDPTNLDFDFDTTPASDLFSACHGFWVDQKSGNIFLRLEPADENDKARFCKTDIKFIFQNCIRILILAIQEEAQPNYCKFIPSAIKADTTLALETRQPTEDGFPQFLILVKNAKSLEIFNAEPPLINVTSRLLEITKLIATFNQLQWERIYLEERKNSLQMYLDNLPFEDMIPRHANYIKRTEEDIVIYLMQFRQQWKHMHPGRRENMVQNEWKRILTQCGLQYKEHHLLSGEKDRMLQQIRDIHRETDKYIVNTISKRYNVLDTKVKLLIPPLLDMDTNALNKMKKLCCNGWAQREVDSVKNVIIGFEDNGIPFDAHPMIQNLDISFGGVFLNPNISINYNNPEPDETMGKNPILVSLKSLLDLNQDVPQPTSEIKLGKDFDMMPYFYEEMGSLAPLLKKGNARISNNTLNSTARKLKKRNKLLKIYIRHKKSLNFSKFLSTVLSWI</sequence>
<gene>
    <name evidence="1" type="ORF">Fcan01_06527</name>
</gene>
<protein>
    <submittedName>
        <fullName evidence="1">Uncharacterized protein</fullName>
    </submittedName>
</protein>
<evidence type="ECO:0000313" key="2">
    <source>
        <dbReference type="Proteomes" id="UP000198287"/>
    </source>
</evidence>
<comment type="caution">
    <text evidence="1">The sequence shown here is derived from an EMBL/GenBank/DDBJ whole genome shotgun (WGS) entry which is preliminary data.</text>
</comment>
<keyword evidence="2" id="KW-1185">Reference proteome</keyword>
<proteinExistence type="predicted"/>
<name>A0A226EKT8_FOLCA</name>
<dbReference type="Proteomes" id="UP000198287">
    <property type="component" value="Unassembled WGS sequence"/>
</dbReference>
<evidence type="ECO:0000313" key="1">
    <source>
        <dbReference type="EMBL" id="OXA58069.1"/>
    </source>
</evidence>
<organism evidence="1 2">
    <name type="scientific">Folsomia candida</name>
    <name type="common">Springtail</name>
    <dbReference type="NCBI Taxonomy" id="158441"/>
    <lineage>
        <taxon>Eukaryota</taxon>
        <taxon>Metazoa</taxon>
        <taxon>Ecdysozoa</taxon>
        <taxon>Arthropoda</taxon>
        <taxon>Hexapoda</taxon>
        <taxon>Collembola</taxon>
        <taxon>Entomobryomorpha</taxon>
        <taxon>Isotomoidea</taxon>
        <taxon>Isotomidae</taxon>
        <taxon>Proisotominae</taxon>
        <taxon>Folsomia</taxon>
    </lineage>
</organism>